<dbReference type="FunFam" id="1.10.220.150:FF:000005">
    <property type="entry name" value="Arf-GAP domain and FG repeat-containing protein 1"/>
    <property type="match status" value="1"/>
</dbReference>
<evidence type="ECO:0000259" key="6">
    <source>
        <dbReference type="PROSITE" id="PS50115"/>
    </source>
</evidence>
<evidence type="ECO:0000313" key="7">
    <source>
        <dbReference type="EMBL" id="CAI9094396.1"/>
    </source>
</evidence>
<dbReference type="EMBL" id="OX459119">
    <property type="protein sequence ID" value="CAI9094396.1"/>
    <property type="molecule type" value="Genomic_DNA"/>
</dbReference>
<dbReference type="PANTHER" id="PTHR46085">
    <property type="entry name" value="ARFGAP/RECO-RELATED"/>
    <property type="match status" value="1"/>
</dbReference>
<dbReference type="PANTHER" id="PTHR46085:SF16">
    <property type="entry name" value="ARFGAP_RECO-LIKE ZINC FINGER DOMAIN-CONTAINING PROTEIN"/>
    <property type="match status" value="1"/>
</dbReference>
<feature type="compositionally biased region" description="Polar residues" evidence="5">
    <location>
        <begin position="679"/>
        <end position="699"/>
    </location>
</feature>
<gene>
    <name evidence="7" type="ORF">OLC1_LOCUS5570</name>
</gene>
<evidence type="ECO:0000313" key="8">
    <source>
        <dbReference type="Proteomes" id="UP001161247"/>
    </source>
</evidence>
<feature type="compositionally biased region" description="Basic and acidic residues" evidence="5">
    <location>
        <begin position="196"/>
        <end position="221"/>
    </location>
</feature>
<evidence type="ECO:0000256" key="3">
    <source>
        <dbReference type="ARBA" id="ARBA00022833"/>
    </source>
</evidence>
<feature type="region of interest" description="Disordered" evidence="5">
    <location>
        <begin position="435"/>
        <end position="503"/>
    </location>
</feature>
<dbReference type="CDD" id="cd08838">
    <property type="entry name" value="ArfGap_AGFG"/>
    <property type="match status" value="1"/>
</dbReference>
<dbReference type="Pfam" id="PF01412">
    <property type="entry name" value="ArfGap"/>
    <property type="match status" value="1"/>
</dbReference>
<dbReference type="AlphaFoldDB" id="A0AAV1CG47"/>
<sequence>MPKKIKEEERIEKIIRGLLKLPENKRCINCNSLGPQYVCTTFWTFVCTNCSGVHREFTHRVKSVSMAKFSAEEVNALQAGGNERARQIYFKAWDPHRNSFPDGSNLHRLRDFIRHVYLDRKYSGAISNEVRPVNSPSAKSNDKLSMIKAGGRDDYQQRSSFEGSSYGAREDFFEIRSFRALDQFERHSFENSTSSRKNDDRNPRHYSEERNSPQYRQDKPRSGSHSSRTPRFEIVDDRFRKDRVGSIKRYGFHRHSNEDSRARSSSPVSQKSSDGASPVAPRPLKDILGDKASSLKVGESSKANKVDGSSKVQMAGSSNNIPAEKKVEETKAVNTLRSLIDFDGPESAATSEVEQKQKTNDTPDTSVTSAKTQIVSANTNENSLEALLFGLAPDGEIPSVSTSAPSTVVPDNTSATQATATNQLQLVPMQQSLPCAVPTENSTSPAQQSNNPEASHNQSSNLELALVSGTQTNASSEQALQVASTAAPQGNTSGNEPVPNSRQELPANLFASSYSPFPTSVPSWQSRPPYGMGYGMQYHHTAMPIRPTPDSGKSRNPFDIGDDGPQLEATTFPSMSSVQGALPNTALSLGLQPQASPYAAPFPPQGPYGMMIPPGAYMGLQPPNNTHPSRPQGVNSFDRNDAAFGSLNPIHHHQSSGGNHHDTDAFASPNPVRQPSGVIPSSTAPNPYSSTPTGGNPFG</sequence>
<accession>A0AAV1CG47</accession>
<dbReference type="InterPro" id="IPR001164">
    <property type="entry name" value="ArfGAP_dom"/>
</dbReference>
<dbReference type="InterPro" id="IPR037278">
    <property type="entry name" value="ARFGAP/RecO"/>
</dbReference>
<name>A0AAV1CG47_OLDCO</name>
<dbReference type="PRINTS" id="PR00405">
    <property type="entry name" value="REVINTRACTNG"/>
</dbReference>
<dbReference type="InterPro" id="IPR038508">
    <property type="entry name" value="ArfGAP_dom_sf"/>
</dbReference>
<keyword evidence="8" id="KW-1185">Reference proteome</keyword>
<evidence type="ECO:0000256" key="5">
    <source>
        <dbReference type="SAM" id="MobiDB-lite"/>
    </source>
</evidence>
<evidence type="ECO:0000256" key="4">
    <source>
        <dbReference type="PROSITE-ProRule" id="PRU00288"/>
    </source>
</evidence>
<feature type="region of interest" description="Disordered" evidence="5">
    <location>
        <begin position="342"/>
        <end position="370"/>
    </location>
</feature>
<keyword evidence="2 4" id="KW-0863">Zinc-finger</keyword>
<feature type="compositionally biased region" description="Basic and acidic residues" evidence="5">
    <location>
        <begin position="230"/>
        <end position="245"/>
    </location>
</feature>
<keyword evidence="3" id="KW-0862">Zinc</keyword>
<feature type="compositionally biased region" description="Polar residues" evidence="5">
    <location>
        <begin position="263"/>
        <end position="275"/>
    </location>
</feature>
<dbReference type="Proteomes" id="UP001161247">
    <property type="component" value="Chromosome 2"/>
</dbReference>
<protein>
    <submittedName>
        <fullName evidence="7">OLC1v1030124C2</fullName>
    </submittedName>
</protein>
<feature type="compositionally biased region" description="Polar residues" evidence="5">
    <location>
        <begin position="622"/>
        <end position="637"/>
    </location>
</feature>
<dbReference type="Gene3D" id="1.10.220.150">
    <property type="entry name" value="Arf GTPase activating protein"/>
    <property type="match status" value="1"/>
</dbReference>
<dbReference type="InterPro" id="IPR044820">
    <property type="entry name" value="AGD14-like"/>
</dbReference>
<feature type="region of interest" description="Disordered" evidence="5">
    <location>
        <begin position="188"/>
        <end position="328"/>
    </location>
</feature>
<dbReference type="SMART" id="SM00105">
    <property type="entry name" value="ArfGap"/>
    <property type="match status" value="1"/>
</dbReference>
<proteinExistence type="predicted"/>
<dbReference type="SUPFAM" id="SSF57863">
    <property type="entry name" value="ArfGap/RecO-like zinc finger"/>
    <property type="match status" value="1"/>
</dbReference>
<keyword evidence="1" id="KW-0479">Metal-binding</keyword>
<evidence type="ECO:0000256" key="2">
    <source>
        <dbReference type="ARBA" id="ARBA00022771"/>
    </source>
</evidence>
<dbReference type="GO" id="GO:0005096">
    <property type="term" value="F:GTPase activator activity"/>
    <property type="evidence" value="ECO:0007669"/>
    <property type="project" value="InterPro"/>
</dbReference>
<feature type="compositionally biased region" description="Polar residues" evidence="5">
    <location>
        <begin position="310"/>
        <end position="321"/>
    </location>
</feature>
<dbReference type="PROSITE" id="PS50115">
    <property type="entry name" value="ARFGAP"/>
    <property type="match status" value="1"/>
</dbReference>
<evidence type="ECO:0000256" key="1">
    <source>
        <dbReference type="ARBA" id="ARBA00022723"/>
    </source>
</evidence>
<organism evidence="7 8">
    <name type="scientific">Oldenlandia corymbosa var. corymbosa</name>
    <dbReference type="NCBI Taxonomy" id="529605"/>
    <lineage>
        <taxon>Eukaryota</taxon>
        <taxon>Viridiplantae</taxon>
        <taxon>Streptophyta</taxon>
        <taxon>Embryophyta</taxon>
        <taxon>Tracheophyta</taxon>
        <taxon>Spermatophyta</taxon>
        <taxon>Magnoliopsida</taxon>
        <taxon>eudicotyledons</taxon>
        <taxon>Gunneridae</taxon>
        <taxon>Pentapetalae</taxon>
        <taxon>asterids</taxon>
        <taxon>lamiids</taxon>
        <taxon>Gentianales</taxon>
        <taxon>Rubiaceae</taxon>
        <taxon>Rubioideae</taxon>
        <taxon>Spermacoceae</taxon>
        <taxon>Hedyotis-Oldenlandia complex</taxon>
        <taxon>Oldenlandia</taxon>
    </lineage>
</organism>
<dbReference type="GO" id="GO:0008270">
    <property type="term" value="F:zinc ion binding"/>
    <property type="evidence" value="ECO:0007669"/>
    <property type="project" value="UniProtKB-KW"/>
</dbReference>
<reference evidence="7" key="1">
    <citation type="submission" date="2023-03" db="EMBL/GenBank/DDBJ databases">
        <authorList>
            <person name="Julca I."/>
        </authorList>
    </citation>
    <scope>NUCLEOTIDE SEQUENCE</scope>
</reference>
<feature type="domain" description="Arf-GAP" evidence="6">
    <location>
        <begin position="12"/>
        <end position="130"/>
    </location>
</feature>
<feature type="region of interest" description="Disordered" evidence="5">
    <location>
        <begin position="621"/>
        <end position="699"/>
    </location>
</feature>